<evidence type="ECO:0000256" key="4">
    <source>
        <dbReference type="ARBA" id="ARBA00022771"/>
    </source>
</evidence>
<evidence type="ECO:0000313" key="10">
    <source>
        <dbReference type="Proteomes" id="UP001172457"/>
    </source>
</evidence>
<dbReference type="SMART" id="SM00343">
    <property type="entry name" value="ZnF_C2HC"/>
    <property type="match status" value="1"/>
</dbReference>
<dbReference type="GO" id="GO:0005654">
    <property type="term" value="C:nucleoplasm"/>
    <property type="evidence" value="ECO:0007669"/>
    <property type="project" value="UniProtKB-SubCell"/>
</dbReference>
<dbReference type="GO" id="GO:0003723">
    <property type="term" value="F:RNA binding"/>
    <property type="evidence" value="ECO:0007669"/>
    <property type="project" value="TreeGrafter"/>
</dbReference>
<dbReference type="InterPro" id="IPR052115">
    <property type="entry name" value="NEXT_complex_subunit_ZCCHC8"/>
</dbReference>
<keyword evidence="5" id="KW-0862">Zinc</keyword>
<dbReference type="InterPro" id="IPR006568">
    <property type="entry name" value="PSP_pro-rich"/>
</dbReference>
<dbReference type="Proteomes" id="UP001172457">
    <property type="component" value="Chromosome 4"/>
</dbReference>
<keyword evidence="4 7" id="KW-0863">Zinc-finger</keyword>
<keyword evidence="3" id="KW-0479">Metal-binding</keyword>
<evidence type="ECO:0000256" key="6">
    <source>
        <dbReference type="ARBA" id="ARBA00023242"/>
    </source>
</evidence>
<evidence type="ECO:0000256" key="1">
    <source>
        <dbReference type="ARBA" id="ARBA00004642"/>
    </source>
</evidence>
<organism evidence="9 10">
    <name type="scientific">Centaurea solstitialis</name>
    <name type="common">yellow star-thistle</name>
    <dbReference type="NCBI Taxonomy" id="347529"/>
    <lineage>
        <taxon>Eukaryota</taxon>
        <taxon>Viridiplantae</taxon>
        <taxon>Streptophyta</taxon>
        <taxon>Embryophyta</taxon>
        <taxon>Tracheophyta</taxon>
        <taxon>Spermatophyta</taxon>
        <taxon>Magnoliopsida</taxon>
        <taxon>eudicotyledons</taxon>
        <taxon>Gunneridae</taxon>
        <taxon>Pentapetalae</taxon>
        <taxon>asterids</taxon>
        <taxon>campanulids</taxon>
        <taxon>Asterales</taxon>
        <taxon>Asteraceae</taxon>
        <taxon>Carduoideae</taxon>
        <taxon>Cardueae</taxon>
        <taxon>Centaureinae</taxon>
        <taxon>Centaurea</taxon>
    </lineage>
</organism>
<gene>
    <name evidence="9" type="ORF">OSB04_018219</name>
</gene>
<evidence type="ECO:0000256" key="5">
    <source>
        <dbReference type="ARBA" id="ARBA00022833"/>
    </source>
</evidence>
<dbReference type="InterPro" id="IPR001878">
    <property type="entry name" value="Znf_CCHC"/>
</dbReference>
<comment type="caution">
    <text evidence="9">The sequence shown here is derived from an EMBL/GenBank/DDBJ whole genome shotgun (WGS) entry which is preliminary data.</text>
</comment>
<reference evidence="9" key="1">
    <citation type="submission" date="2023-03" db="EMBL/GenBank/DDBJ databases">
        <title>Chromosome-scale reference genome and RAD-based genetic map of yellow starthistle (Centaurea solstitialis) reveal putative structural variation and QTLs associated with invader traits.</title>
        <authorList>
            <person name="Reatini B."/>
            <person name="Cang F.A."/>
            <person name="Jiang Q."/>
            <person name="Mckibben M.T.W."/>
            <person name="Barker M.S."/>
            <person name="Rieseberg L.H."/>
            <person name="Dlugosch K.M."/>
        </authorList>
    </citation>
    <scope>NUCLEOTIDE SEQUENCE</scope>
    <source>
        <strain evidence="9">CAN-66</strain>
        <tissue evidence="9">Leaf</tissue>
    </source>
</reference>
<protein>
    <recommendedName>
        <fullName evidence="8">CCHC-type domain-containing protein</fullName>
    </recommendedName>
</protein>
<name>A0AA38T4E1_9ASTR</name>
<dbReference type="GO" id="GO:0071013">
    <property type="term" value="C:catalytic step 2 spliceosome"/>
    <property type="evidence" value="ECO:0007669"/>
    <property type="project" value="TreeGrafter"/>
</dbReference>
<dbReference type="Pfam" id="PF04046">
    <property type="entry name" value="PSP"/>
    <property type="match status" value="1"/>
</dbReference>
<dbReference type="AlphaFoldDB" id="A0AA38T4E1"/>
<comment type="similarity">
    <text evidence="2">Belongs to the ZCCHC8 family.</text>
</comment>
<dbReference type="GO" id="GO:0008270">
    <property type="term" value="F:zinc ion binding"/>
    <property type="evidence" value="ECO:0007669"/>
    <property type="project" value="UniProtKB-KW"/>
</dbReference>
<dbReference type="SMART" id="SM00581">
    <property type="entry name" value="PSP"/>
    <property type="match status" value="1"/>
</dbReference>
<evidence type="ECO:0000256" key="2">
    <source>
        <dbReference type="ARBA" id="ARBA00007497"/>
    </source>
</evidence>
<evidence type="ECO:0000313" key="9">
    <source>
        <dbReference type="EMBL" id="KAJ9554174.1"/>
    </source>
</evidence>
<evidence type="ECO:0000256" key="7">
    <source>
        <dbReference type="PROSITE-ProRule" id="PRU00047"/>
    </source>
</evidence>
<sequence length="444" mass="50087">MHNTTGAGEFSGKLSMEVGESGLGVHHEDVVDGDCVHKTNRGATPTGAKSSQTDGSCIHFSLIYFLVCQSLSGFKRMRQVDEDQTSVQIIFKMLSRKSKKKLAELLQQWSEWHAQQCSSSEGSDDDFESGDETYFPALNVSMEKSCSISVYMDNQVKKKQKTDDSLFNKDSVPVYDRDFEFALTSADGMANKESVLDILNASRCFNCGAYDHSLKDCPKPFNKVVVDNARKLHQLKSKRPAGPRVLTRYYQDTPGGKFDGLKPGCLDPETRKLLGLGEFDPPPWLNRMREMGYPPGYLDLEEDNQPSGIVIYDNEDSKEENEKCLSVNCTEPKRKMSVDFPGINAPIPINADRSQWAAPNFQATGFNSCSNNSPLNHAHTRYPLPDYRREWSPFISEYACNNRSYELGFPLLSKYANEYWDHINRPSAHYSSYAYQNSWSSFDG</sequence>
<dbReference type="Pfam" id="PF00098">
    <property type="entry name" value="zf-CCHC"/>
    <property type="match status" value="1"/>
</dbReference>
<comment type="subcellular location">
    <subcellularLocation>
        <location evidence="1">Nucleus</location>
        <location evidence="1">Nucleoplasm</location>
    </subcellularLocation>
</comment>
<dbReference type="PANTHER" id="PTHR13316">
    <property type="entry name" value="ZINC FINGER, CCHC DOMAIN CONTAINING 8"/>
    <property type="match status" value="1"/>
</dbReference>
<evidence type="ECO:0000256" key="3">
    <source>
        <dbReference type="ARBA" id="ARBA00022723"/>
    </source>
</evidence>
<dbReference type="PROSITE" id="PS50158">
    <property type="entry name" value="ZF_CCHC"/>
    <property type="match status" value="1"/>
</dbReference>
<keyword evidence="6" id="KW-0539">Nucleus</keyword>
<evidence type="ECO:0000259" key="8">
    <source>
        <dbReference type="PROSITE" id="PS50158"/>
    </source>
</evidence>
<dbReference type="PANTHER" id="PTHR13316:SF0">
    <property type="entry name" value="ZINC FINGER CCHC DOMAIN-CONTAINING PROTEIN 8"/>
    <property type="match status" value="1"/>
</dbReference>
<feature type="domain" description="CCHC-type" evidence="8">
    <location>
        <begin position="203"/>
        <end position="219"/>
    </location>
</feature>
<keyword evidence="10" id="KW-1185">Reference proteome</keyword>
<proteinExistence type="inferred from homology"/>
<dbReference type="EMBL" id="JARYMX010000004">
    <property type="protein sequence ID" value="KAJ9554174.1"/>
    <property type="molecule type" value="Genomic_DNA"/>
</dbReference>
<accession>A0AA38T4E1</accession>